<evidence type="ECO:0000256" key="1">
    <source>
        <dbReference type="SAM" id="Phobius"/>
    </source>
</evidence>
<name>A0A0P7ZCY7_9EURY</name>
<dbReference type="EMBL" id="LKCM01000223">
    <property type="protein sequence ID" value="KPQ42544.1"/>
    <property type="molecule type" value="Genomic_DNA"/>
</dbReference>
<gene>
    <name evidence="2" type="ORF">MPEBLZ_02890</name>
</gene>
<evidence type="ECO:0000313" key="2">
    <source>
        <dbReference type="EMBL" id="KPQ42544.1"/>
    </source>
</evidence>
<proteinExistence type="predicted"/>
<reference evidence="2 3" key="1">
    <citation type="submission" date="2015-09" db="EMBL/GenBank/DDBJ databases">
        <title>A metagenomics-based metabolic model of nitrate-dependent anaerobic oxidation of methane by Methanoperedens-like archaea.</title>
        <authorList>
            <person name="Arshad A."/>
            <person name="Speth D.R."/>
            <person name="De Graaf R.M."/>
            <person name="Op Den Camp H.J."/>
            <person name="Jetten M.S."/>
            <person name="Welte C.U."/>
        </authorList>
    </citation>
    <scope>NUCLEOTIDE SEQUENCE [LARGE SCALE GENOMIC DNA]</scope>
</reference>
<feature type="transmembrane region" description="Helical" evidence="1">
    <location>
        <begin position="28"/>
        <end position="47"/>
    </location>
</feature>
<protein>
    <submittedName>
        <fullName evidence="2">Uncharacterized protein</fullName>
    </submittedName>
</protein>
<dbReference type="Proteomes" id="UP000050360">
    <property type="component" value="Unassembled WGS sequence"/>
</dbReference>
<sequence length="69" mass="8230">MISIFKCGACPNFGAMIVNQIFNDFNRGGFSITFVVVGIKFLFLYINKYNIVKEYERELEYRIEKQRYE</sequence>
<keyword evidence="1" id="KW-0472">Membrane</keyword>
<accession>A0A0P7ZCY7</accession>
<organism evidence="2 3">
    <name type="scientific">Candidatus Methanoperedens nitratireducens</name>
    <dbReference type="NCBI Taxonomy" id="1392998"/>
    <lineage>
        <taxon>Archaea</taxon>
        <taxon>Methanobacteriati</taxon>
        <taxon>Methanobacteriota</taxon>
        <taxon>Stenosarchaea group</taxon>
        <taxon>Methanomicrobia</taxon>
        <taxon>Methanosarcinales</taxon>
        <taxon>ANME-2 cluster</taxon>
        <taxon>Candidatus Methanoperedentaceae</taxon>
        <taxon>Candidatus Methanoperedens</taxon>
    </lineage>
</organism>
<comment type="caution">
    <text evidence="2">The sequence shown here is derived from an EMBL/GenBank/DDBJ whole genome shotgun (WGS) entry which is preliminary data.</text>
</comment>
<keyword evidence="1" id="KW-1133">Transmembrane helix</keyword>
<evidence type="ECO:0000313" key="3">
    <source>
        <dbReference type="Proteomes" id="UP000050360"/>
    </source>
</evidence>
<keyword evidence="1" id="KW-0812">Transmembrane</keyword>
<dbReference type="AlphaFoldDB" id="A0A0P7ZCY7"/>